<dbReference type="InterPro" id="IPR003010">
    <property type="entry name" value="C-N_Hydrolase"/>
</dbReference>
<evidence type="ECO:0000313" key="3">
    <source>
        <dbReference type="EMBL" id="PWN07654.1"/>
    </source>
</evidence>
<dbReference type="AlphaFoldDB" id="A0A316TY37"/>
<dbReference type="OrthoDB" id="9811121at2"/>
<comment type="caution">
    <text evidence="3">The sequence shown here is derived from an EMBL/GenBank/DDBJ whole genome shotgun (WGS) entry which is preliminary data.</text>
</comment>
<organism evidence="3 4">
    <name type="scientific">Rhodohalobacter mucosus</name>
    <dbReference type="NCBI Taxonomy" id="2079485"/>
    <lineage>
        <taxon>Bacteria</taxon>
        <taxon>Pseudomonadati</taxon>
        <taxon>Balneolota</taxon>
        <taxon>Balneolia</taxon>
        <taxon>Balneolales</taxon>
        <taxon>Balneolaceae</taxon>
        <taxon>Rhodohalobacter</taxon>
    </lineage>
</organism>
<dbReference type="PROSITE" id="PS50263">
    <property type="entry name" value="CN_HYDROLASE"/>
    <property type="match status" value="1"/>
</dbReference>
<evidence type="ECO:0000259" key="2">
    <source>
        <dbReference type="PROSITE" id="PS50263"/>
    </source>
</evidence>
<accession>A0A316TY37</accession>
<reference evidence="3 4" key="1">
    <citation type="submission" date="2018-05" db="EMBL/GenBank/DDBJ databases">
        <title>Rhodohalobacter halophilus gen. nov., sp. nov., a moderately halophilic member of the family Balneolaceae.</title>
        <authorList>
            <person name="Liu Z.-W."/>
        </authorList>
    </citation>
    <scope>NUCLEOTIDE SEQUENCE [LARGE SCALE GENOMIC DNA]</scope>
    <source>
        <strain evidence="3 4">8A47</strain>
    </source>
</reference>
<feature type="domain" description="CN hydrolase" evidence="2">
    <location>
        <begin position="1"/>
        <end position="236"/>
    </location>
</feature>
<dbReference type="FunFam" id="3.60.110.10:FF:000010">
    <property type="entry name" value="Carbon-nitrogen hydrolase"/>
    <property type="match status" value="1"/>
</dbReference>
<dbReference type="Gene3D" id="3.60.110.10">
    <property type="entry name" value="Carbon-nitrogen hydrolase"/>
    <property type="match status" value="1"/>
</dbReference>
<proteinExistence type="predicted"/>
<dbReference type="GO" id="GO:0050126">
    <property type="term" value="F:N-carbamoylputrescine amidase activity"/>
    <property type="evidence" value="ECO:0007669"/>
    <property type="project" value="TreeGrafter"/>
</dbReference>
<dbReference type="SUPFAM" id="SSF56317">
    <property type="entry name" value="Carbon-nitrogen hydrolase"/>
    <property type="match status" value="1"/>
</dbReference>
<keyword evidence="3" id="KW-0808">Transferase</keyword>
<evidence type="ECO:0000313" key="4">
    <source>
        <dbReference type="Proteomes" id="UP000245533"/>
    </source>
</evidence>
<gene>
    <name evidence="3" type="ORF">DDZ15_04600</name>
</gene>
<dbReference type="InterPro" id="IPR050345">
    <property type="entry name" value="Aliph_Amidase/BUP"/>
</dbReference>
<keyword evidence="1" id="KW-0378">Hydrolase</keyword>
<dbReference type="GO" id="GO:0033388">
    <property type="term" value="P:putrescine biosynthetic process from arginine"/>
    <property type="evidence" value="ECO:0007669"/>
    <property type="project" value="TreeGrafter"/>
</dbReference>
<dbReference type="GO" id="GO:0016746">
    <property type="term" value="F:acyltransferase activity"/>
    <property type="evidence" value="ECO:0007669"/>
    <property type="project" value="UniProtKB-KW"/>
</dbReference>
<dbReference type="Pfam" id="PF00795">
    <property type="entry name" value="CN_hydrolase"/>
    <property type="match status" value="1"/>
</dbReference>
<keyword evidence="4" id="KW-1185">Reference proteome</keyword>
<dbReference type="PANTHER" id="PTHR43674">
    <property type="entry name" value="NITRILASE C965.09-RELATED"/>
    <property type="match status" value="1"/>
</dbReference>
<name>A0A316TY37_9BACT</name>
<dbReference type="InterPro" id="IPR036526">
    <property type="entry name" value="C-N_Hydrolase_sf"/>
</dbReference>
<dbReference type="PANTHER" id="PTHR43674:SF2">
    <property type="entry name" value="BETA-UREIDOPROPIONASE"/>
    <property type="match status" value="1"/>
</dbReference>
<keyword evidence="3" id="KW-0012">Acyltransferase</keyword>
<dbReference type="Proteomes" id="UP000245533">
    <property type="component" value="Unassembled WGS sequence"/>
</dbReference>
<evidence type="ECO:0000256" key="1">
    <source>
        <dbReference type="ARBA" id="ARBA00022801"/>
    </source>
</evidence>
<protein>
    <submittedName>
        <fullName evidence="3">Acyltransferase</fullName>
    </submittedName>
</protein>
<sequence length="265" mass="30078">MQLAEHLISKAAEAGAKVIALQELFNTPYFCREMDSRFFEWAEPVPGRTTEQFTALAKKLGVIILLPLFEKKAPGVYFNTMAVIEKEGKLAGIYRKMHIPDDPGFYEKYYFTPGDLGFKVFDTSEGKIGTLICWDQWFPEAARLTAMAGAELLVYPTAIGTLPDEHDTEKAEFLDAWKTIQRSHAIANGCFVAGINRVGEEGGTRFWGNSFICNPFGKIITEADEQEGIITADLDFSQIEKYRQQWPFFRDRRIDEFGALTKRFL</sequence>
<dbReference type="CDD" id="cd07573">
    <property type="entry name" value="CPA"/>
    <property type="match status" value="1"/>
</dbReference>
<dbReference type="EMBL" id="QGGB01000003">
    <property type="protein sequence ID" value="PWN07654.1"/>
    <property type="molecule type" value="Genomic_DNA"/>
</dbReference>